<sequence>MKFNLFKTCIPLCILTLSAMVSVNTGYAQGKIKNMPGYDQYQKMAPQLYSSVPRISSNVVWSDDGKRFSYQEGDIVHTFDVKKNKVIKSEAYKPSPRTSNRRQQRPDRGRQYASAISPDSTLKAFTKDRNMYLSNPDGSNVIAITEDGTPENLIKYGIATWVYGEELGQNTAMWWSPDSKKVAFYKFDEKDAQMYYVLYHQTKIQDSLEVEAYPKVGAKNLPVDLMVYDLETKKTITLDTRNGKPFNDGELGTYLYDIGWSPDGKELLFHSTNRKQDIMEFKAANPETGKTRVIVREEWLPSFTENSPEIYELKDKKQFIWASERSGFKNYYLYNFDGTLVNQLTNHNYEVQRIVEVDEAKKLVYYMAASGDNHMKSQLHRVNFDGTNDVRLTDPAYNHNVILSPTGKHFIDIAQTHNIPPVMRLVDDKGTIKKELLKTDLTKFKELGFKTVEVFEFTSADGETQLHGMIHFPSNFDPSKKYPLILSNYGGPGVNAFRETFQFPNAITEFGFLVVNIDGRNVGGRGKKMLDKLYGNLGIVEMDDFAAGVKSLYNRPYFDTTRVGVYGTSYGGTVAAMSLLRFPDVYHAAVANSAVTDWRNYDNIYTERYMNLIENNPKGYEASNLMNYANNLKGELMIFYGTNDNNVHPSNSLQLIQALQKAEKSFEVQVGPDKGHTAVNFHRMMEFFIQHLILK</sequence>
<dbReference type="Gene3D" id="3.40.50.1820">
    <property type="entry name" value="alpha/beta hydrolase"/>
    <property type="match status" value="1"/>
</dbReference>
<evidence type="ECO:0000313" key="6">
    <source>
        <dbReference type="Proteomes" id="UP000294689"/>
    </source>
</evidence>
<dbReference type="AlphaFoldDB" id="A0A4R7PZG2"/>
<gene>
    <name evidence="5" type="ORF">BXY82_1567</name>
</gene>
<name>A0A4R7PZG2_9FLAO</name>
<keyword evidence="6" id="KW-1185">Reference proteome</keyword>
<dbReference type="Gene3D" id="2.140.10.30">
    <property type="entry name" value="Dipeptidylpeptidase IV, N-terminal domain"/>
    <property type="match status" value="1"/>
</dbReference>
<dbReference type="InterPro" id="IPR002469">
    <property type="entry name" value="Peptidase_S9B_N"/>
</dbReference>
<comment type="caution">
    <text evidence="5">The sequence shown here is derived from an EMBL/GenBank/DDBJ whole genome shotgun (WGS) entry which is preliminary data.</text>
</comment>
<evidence type="ECO:0000259" key="3">
    <source>
        <dbReference type="Pfam" id="PF00326"/>
    </source>
</evidence>
<accession>A0A4R7PZG2</accession>
<dbReference type="PANTHER" id="PTHR11731:SF193">
    <property type="entry name" value="DIPEPTIDYL PEPTIDASE 9"/>
    <property type="match status" value="1"/>
</dbReference>
<protein>
    <submittedName>
        <fullName evidence="5">Dipeptidyl-peptidase-4</fullName>
    </submittedName>
</protein>
<dbReference type="RefSeq" id="WP_133757615.1">
    <property type="nucleotide sequence ID" value="NZ_SOBW01000008.1"/>
</dbReference>
<dbReference type="GO" id="GO:0006508">
    <property type="term" value="P:proteolysis"/>
    <property type="evidence" value="ECO:0007669"/>
    <property type="project" value="InterPro"/>
</dbReference>
<dbReference type="InterPro" id="IPR029058">
    <property type="entry name" value="AB_hydrolase_fold"/>
</dbReference>
<feature type="domain" description="Peptidase S9 prolyl oligopeptidase catalytic" evidence="3">
    <location>
        <begin position="507"/>
        <end position="681"/>
    </location>
</feature>
<dbReference type="SUPFAM" id="SSF53474">
    <property type="entry name" value="alpha/beta-Hydrolases"/>
    <property type="match status" value="1"/>
</dbReference>
<evidence type="ECO:0000256" key="2">
    <source>
        <dbReference type="SAM" id="SignalP"/>
    </source>
</evidence>
<evidence type="ECO:0000313" key="5">
    <source>
        <dbReference type="EMBL" id="TDU39541.1"/>
    </source>
</evidence>
<dbReference type="Proteomes" id="UP000294689">
    <property type="component" value="Unassembled WGS sequence"/>
</dbReference>
<dbReference type="GO" id="GO:0008239">
    <property type="term" value="F:dipeptidyl-peptidase activity"/>
    <property type="evidence" value="ECO:0007669"/>
    <property type="project" value="TreeGrafter"/>
</dbReference>
<dbReference type="InterPro" id="IPR050278">
    <property type="entry name" value="Serine_Prot_S9B/DPPIV"/>
</dbReference>
<dbReference type="SUPFAM" id="SSF82171">
    <property type="entry name" value="DPP6 N-terminal domain-like"/>
    <property type="match status" value="1"/>
</dbReference>
<dbReference type="EMBL" id="SOBW01000008">
    <property type="protein sequence ID" value="TDU39541.1"/>
    <property type="molecule type" value="Genomic_DNA"/>
</dbReference>
<proteinExistence type="predicted"/>
<dbReference type="InterPro" id="IPR001375">
    <property type="entry name" value="Peptidase_S9_cat"/>
</dbReference>
<reference evidence="5 6" key="1">
    <citation type="submission" date="2019-03" db="EMBL/GenBank/DDBJ databases">
        <title>Genomic Encyclopedia of Archaeal and Bacterial Type Strains, Phase II (KMG-II): from individual species to whole genera.</title>
        <authorList>
            <person name="Goeker M."/>
        </authorList>
    </citation>
    <scope>NUCLEOTIDE SEQUENCE [LARGE SCALE GENOMIC DNA]</scope>
    <source>
        <strain evidence="5 6">DSM 28135</strain>
    </source>
</reference>
<dbReference type="Pfam" id="PF00930">
    <property type="entry name" value="DPPIV_N"/>
    <property type="match status" value="1"/>
</dbReference>
<feature type="signal peptide" evidence="2">
    <location>
        <begin position="1"/>
        <end position="28"/>
    </location>
</feature>
<keyword evidence="2" id="KW-0732">Signal</keyword>
<evidence type="ECO:0000259" key="4">
    <source>
        <dbReference type="Pfam" id="PF00930"/>
    </source>
</evidence>
<dbReference type="Pfam" id="PF00326">
    <property type="entry name" value="Peptidase_S9"/>
    <property type="match status" value="1"/>
</dbReference>
<feature type="region of interest" description="Disordered" evidence="1">
    <location>
        <begin position="92"/>
        <end position="113"/>
    </location>
</feature>
<organism evidence="5 6">
    <name type="scientific">Gelidibacter sediminis</name>
    <dbReference type="NCBI Taxonomy" id="1608710"/>
    <lineage>
        <taxon>Bacteria</taxon>
        <taxon>Pseudomonadati</taxon>
        <taxon>Bacteroidota</taxon>
        <taxon>Flavobacteriia</taxon>
        <taxon>Flavobacteriales</taxon>
        <taxon>Flavobacteriaceae</taxon>
        <taxon>Gelidibacter</taxon>
    </lineage>
</organism>
<dbReference type="PANTHER" id="PTHR11731">
    <property type="entry name" value="PROTEASE FAMILY S9B,C DIPEPTIDYL-PEPTIDASE IV-RELATED"/>
    <property type="match status" value="1"/>
</dbReference>
<dbReference type="OrthoDB" id="9812921at2"/>
<dbReference type="GO" id="GO:0008236">
    <property type="term" value="F:serine-type peptidase activity"/>
    <property type="evidence" value="ECO:0007669"/>
    <property type="project" value="InterPro"/>
</dbReference>
<evidence type="ECO:0000256" key="1">
    <source>
        <dbReference type="SAM" id="MobiDB-lite"/>
    </source>
</evidence>
<feature type="chain" id="PRO_5020534220" evidence="2">
    <location>
        <begin position="29"/>
        <end position="695"/>
    </location>
</feature>
<feature type="domain" description="Dipeptidylpeptidase IV N-terminal" evidence="4">
    <location>
        <begin position="97"/>
        <end position="421"/>
    </location>
</feature>